<organism evidence="1 2">
    <name type="scientific">Rhizophagus irregularis</name>
    <dbReference type="NCBI Taxonomy" id="588596"/>
    <lineage>
        <taxon>Eukaryota</taxon>
        <taxon>Fungi</taxon>
        <taxon>Fungi incertae sedis</taxon>
        <taxon>Mucoromycota</taxon>
        <taxon>Glomeromycotina</taxon>
        <taxon>Glomeromycetes</taxon>
        <taxon>Glomerales</taxon>
        <taxon>Glomeraceae</taxon>
        <taxon>Rhizophagus</taxon>
    </lineage>
</organism>
<gene>
    <name evidence="1" type="ORF">RhiirA4_466241</name>
</gene>
<dbReference type="Proteomes" id="UP000234323">
    <property type="component" value="Unassembled WGS sequence"/>
</dbReference>
<dbReference type="EMBL" id="LLXI01000812">
    <property type="protein sequence ID" value="PKY50011.1"/>
    <property type="molecule type" value="Genomic_DNA"/>
</dbReference>
<protein>
    <submittedName>
        <fullName evidence="1">Uncharacterized protein</fullName>
    </submittedName>
</protein>
<evidence type="ECO:0000313" key="2">
    <source>
        <dbReference type="Proteomes" id="UP000234323"/>
    </source>
</evidence>
<comment type="caution">
    <text evidence="1">The sequence shown here is derived from an EMBL/GenBank/DDBJ whole genome shotgun (WGS) entry which is preliminary data.</text>
</comment>
<reference evidence="1 2" key="1">
    <citation type="submission" date="2015-10" db="EMBL/GenBank/DDBJ databases">
        <title>Genome analyses suggest a sexual origin of heterokaryosis in a supposedly ancient asexual fungus.</title>
        <authorList>
            <person name="Ropars J."/>
            <person name="Sedzielewska K."/>
            <person name="Noel J."/>
            <person name="Charron P."/>
            <person name="Farinelli L."/>
            <person name="Marton T."/>
            <person name="Kruger M."/>
            <person name="Pelin A."/>
            <person name="Brachmann A."/>
            <person name="Corradi N."/>
        </authorList>
    </citation>
    <scope>NUCLEOTIDE SEQUENCE [LARGE SCALE GENOMIC DNA]</scope>
    <source>
        <strain evidence="1 2">A4</strain>
    </source>
</reference>
<keyword evidence="2" id="KW-1185">Reference proteome</keyword>
<accession>A0A2I1GTP1</accession>
<proteinExistence type="predicted"/>
<dbReference type="AlphaFoldDB" id="A0A2I1GTP1"/>
<sequence>MPEGVFVTKSYLGRNEPAVFSALITLKIGSQMLEEFLEEIFHERISETAANNKPIESSISQKENNFRNARKNTQARQRFEKIDGIIETKRGRVIEYNKKYGGHFAKIIKIDKIKYILIYFNSEKDLLQAIYKSTMDEDIGKGLQMKGRKSVDAPSDPLSTIPRSKEEHEMLDDLNNKFSERLEIIEKTIDDSTKSDKKKKSILIEDEINGNKRVIRIVVEYGGGVE</sequence>
<name>A0A2I1GTP1_9GLOM</name>
<evidence type="ECO:0000313" key="1">
    <source>
        <dbReference type="EMBL" id="PKY50011.1"/>
    </source>
</evidence>